<name>A0ABR3J9V9_9AGAR</name>
<dbReference type="Proteomes" id="UP001556367">
    <property type="component" value="Unassembled WGS sequence"/>
</dbReference>
<gene>
    <name evidence="1" type="ORF">HGRIS_006565</name>
</gene>
<reference evidence="2" key="1">
    <citation type="submission" date="2024-06" db="EMBL/GenBank/DDBJ databases">
        <title>Multi-omics analyses provide insights into the biosynthesis of the anticancer antibiotic pleurotin in Hohenbuehelia grisea.</title>
        <authorList>
            <person name="Weaver J.A."/>
            <person name="Alberti F."/>
        </authorList>
    </citation>
    <scope>NUCLEOTIDE SEQUENCE [LARGE SCALE GENOMIC DNA]</scope>
    <source>
        <strain evidence="2">T-177</strain>
    </source>
</reference>
<protein>
    <submittedName>
        <fullName evidence="1">Uncharacterized protein</fullName>
    </submittedName>
</protein>
<sequence length="157" mass="16383">MSMRDCVIRPSFGKASRVVTAVSTLSPQLRPANVLSALEVLPDLPQFSALESAAGIITSVAEISVAANDVDGNGDVSIPILRVALQSIPPTPVDVPKVGAPAEALLAQARVPVQRLPPQPIATPLKKEMWFSTVLCTAAATDRQDAAGVPRSLGTPW</sequence>
<accession>A0ABR3J9V9</accession>
<organism evidence="1 2">
    <name type="scientific">Hohenbuehelia grisea</name>
    <dbReference type="NCBI Taxonomy" id="104357"/>
    <lineage>
        <taxon>Eukaryota</taxon>
        <taxon>Fungi</taxon>
        <taxon>Dikarya</taxon>
        <taxon>Basidiomycota</taxon>
        <taxon>Agaricomycotina</taxon>
        <taxon>Agaricomycetes</taxon>
        <taxon>Agaricomycetidae</taxon>
        <taxon>Agaricales</taxon>
        <taxon>Pleurotineae</taxon>
        <taxon>Pleurotaceae</taxon>
        <taxon>Hohenbuehelia</taxon>
    </lineage>
</organism>
<keyword evidence="2" id="KW-1185">Reference proteome</keyword>
<evidence type="ECO:0000313" key="2">
    <source>
        <dbReference type="Proteomes" id="UP001556367"/>
    </source>
</evidence>
<comment type="caution">
    <text evidence="1">The sequence shown here is derived from an EMBL/GenBank/DDBJ whole genome shotgun (WGS) entry which is preliminary data.</text>
</comment>
<evidence type="ECO:0000313" key="1">
    <source>
        <dbReference type="EMBL" id="KAL0952275.1"/>
    </source>
</evidence>
<dbReference type="EMBL" id="JASNQZ010000010">
    <property type="protein sequence ID" value="KAL0952275.1"/>
    <property type="molecule type" value="Genomic_DNA"/>
</dbReference>
<proteinExistence type="predicted"/>